<gene>
    <name evidence="1" type="ORF">GCM10007301_15630</name>
</gene>
<evidence type="ECO:0000313" key="1">
    <source>
        <dbReference type="EMBL" id="GGF56811.1"/>
    </source>
</evidence>
<sequence length="303" mass="31957">MPESREILDADLVAFDPAGDQLMVLRNGDQLYRVNGWDIIATAATAAMALSDLIGRMTVAPSSDVKAMMSRLIAELMAAGIWARLDALWILASHDAQAARLNWKSSAYNLTAINSPPFTVNKGYKNAPGTNVSYLTTGFTGGTAGDNWQLNSATAGVYSPVNGINDEGVLLGASDMYVESGLTDPGVRLIPRYHGSGGGGVNTTSNSSVMSLSPWTAPGSYIATRNRAEDTLLYENGTLRNTFPTPSRANSLPVYLLAENFGGGSSFHSDDMLNVAFVGGGLTQPQIATLHAALSRYLTSIGA</sequence>
<comment type="caution">
    <text evidence="1">The sequence shown here is derived from an EMBL/GenBank/DDBJ whole genome shotgun (WGS) entry which is preliminary data.</text>
</comment>
<keyword evidence="2" id="KW-1185">Reference proteome</keyword>
<organism evidence="1 2">
    <name type="scientific">Azorhizobium oxalatiphilum</name>
    <dbReference type="NCBI Taxonomy" id="980631"/>
    <lineage>
        <taxon>Bacteria</taxon>
        <taxon>Pseudomonadati</taxon>
        <taxon>Pseudomonadota</taxon>
        <taxon>Alphaproteobacteria</taxon>
        <taxon>Hyphomicrobiales</taxon>
        <taxon>Xanthobacteraceae</taxon>
        <taxon>Azorhizobium</taxon>
    </lineage>
</organism>
<reference evidence="1" key="2">
    <citation type="submission" date="2020-09" db="EMBL/GenBank/DDBJ databases">
        <authorList>
            <person name="Sun Q."/>
            <person name="Sedlacek I."/>
        </authorList>
    </citation>
    <scope>NUCLEOTIDE SEQUENCE</scope>
    <source>
        <strain evidence="1">CCM 7897</strain>
    </source>
</reference>
<name>A0A917F802_9HYPH</name>
<accession>A0A917F802</accession>
<dbReference type="AlphaFoldDB" id="A0A917F802"/>
<dbReference type="EMBL" id="BMCT01000001">
    <property type="protein sequence ID" value="GGF56811.1"/>
    <property type="molecule type" value="Genomic_DNA"/>
</dbReference>
<proteinExistence type="predicted"/>
<protein>
    <submittedName>
        <fullName evidence="1">Uncharacterized protein</fullName>
    </submittedName>
</protein>
<reference evidence="1" key="1">
    <citation type="journal article" date="2014" name="Int. J. Syst. Evol. Microbiol.">
        <title>Complete genome sequence of Corynebacterium casei LMG S-19264T (=DSM 44701T), isolated from a smear-ripened cheese.</title>
        <authorList>
            <consortium name="US DOE Joint Genome Institute (JGI-PGF)"/>
            <person name="Walter F."/>
            <person name="Albersmeier A."/>
            <person name="Kalinowski J."/>
            <person name="Ruckert C."/>
        </authorList>
    </citation>
    <scope>NUCLEOTIDE SEQUENCE</scope>
    <source>
        <strain evidence="1">CCM 7897</strain>
    </source>
</reference>
<dbReference type="RefSeq" id="WP_188576896.1">
    <property type="nucleotide sequence ID" value="NZ_BMCT01000001.1"/>
</dbReference>
<dbReference type="Proteomes" id="UP000606044">
    <property type="component" value="Unassembled WGS sequence"/>
</dbReference>
<evidence type="ECO:0000313" key="2">
    <source>
        <dbReference type="Proteomes" id="UP000606044"/>
    </source>
</evidence>